<accession>A0A9P6T1V6</accession>
<dbReference type="EMBL" id="JAAAID010000412">
    <property type="protein sequence ID" value="KAG0017821.1"/>
    <property type="molecule type" value="Genomic_DNA"/>
</dbReference>
<feature type="coiled-coil region" evidence="1">
    <location>
        <begin position="106"/>
        <end position="133"/>
    </location>
</feature>
<reference evidence="3" key="1">
    <citation type="journal article" date="2020" name="Fungal Divers.">
        <title>Resolving the Mortierellaceae phylogeny through synthesis of multi-gene phylogenetics and phylogenomics.</title>
        <authorList>
            <person name="Vandepol N."/>
            <person name="Liber J."/>
            <person name="Desiro A."/>
            <person name="Na H."/>
            <person name="Kennedy M."/>
            <person name="Barry K."/>
            <person name="Grigoriev I.V."/>
            <person name="Miller A.N."/>
            <person name="O'Donnell K."/>
            <person name="Stajich J.E."/>
            <person name="Bonito G."/>
        </authorList>
    </citation>
    <scope>NUCLEOTIDE SEQUENCE</scope>
    <source>
        <strain evidence="3">NRRL 2769</strain>
    </source>
</reference>
<keyword evidence="4" id="KW-1185">Reference proteome</keyword>
<gene>
    <name evidence="3" type="ORF">BGZ80_007880</name>
</gene>
<name>A0A9P6T1V6_9FUNG</name>
<evidence type="ECO:0000256" key="1">
    <source>
        <dbReference type="SAM" id="Coils"/>
    </source>
</evidence>
<protein>
    <submittedName>
        <fullName evidence="3">Uncharacterized protein</fullName>
    </submittedName>
</protein>
<keyword evidence="1" id="KW-0175">Coiled coil</keyword>
<evidence type="ECO:0000256" key="2">
    <source>
        <dbReference type="SAM" id="MobiDB-lite"/>
    </source>
</evidence>
<feature type="compositionally biased region" description="Polar residues" evidence="2">
    <location>
        <begin position="57"/>
        <end position="66"/>
    </location>
</feature>
<sequence>MDSIATLQQLDQECNSWANQHAHSCNLLASLVNITRQREQTLIQWQQQQQQQQQQQLSPSQNIGMPSSNNKGKSLLSSSTLQLLIHKQTLEIESVINQLYDTIQVFKKVLQAMAALERQVEAAIQRMDTSKLLNTVNFSAAPSSSTSSLSGQNLIPADAAAGRSSNSPSIQLFTATLMDTAEISPLEVLDWVSRIRTMYAHELNVKQAQIHPSMTSLDRYDSLVDLQRNWGLQKRIDFALEQEIVERIKTYRRVRELASRRVPYICRDAYTPLPFTTSTEFEFQKQPKSDGYDVTTVVPEHLAAGYQSKRLRIRDRPG</sequence>
<proteinExistence type="predicted"/>
<organism evidence="3 4">
    <name type="scientific">Entomortierella chlamydospora</name>
    <dbReference type="NCBI Taxonomy" id="101097"/>
    <lineage>
        <taxon>Eukaryota</taxon>
        <taxon>Fungi</taxon>
        <taxon>Fungi incertae sedis</taxon>
        <taxon>Mucoromycota</taxon>
        <taxon>Mortierellomycotina</taxon>
        <taxon>Mortierellomycetes</taxon>
        <taxon>Mortierellales</taxon>
        <taxon>Mortierellaceae</taxon>
        <taxon>Entomortierella</taxon>
    </lineage>
</organism>
<dbReference type="Proteomes" id="UP000703661">
    <property type="component" value="Unassembled WGS sequence"/>
</dbReference>
<feature type="region of interest" description="Disordered" evidence="2">
    <location>
        <begin position="54"/>
        <end position="74"/>
    </location>
</feature>
<evidence type="ECO:0000313" key="3">
    <source>
        <dbReference type="EMBL" id="KAG0017821.1"/>
    </source>
</evidence>
<evidence type="ECO:0000313" key="4">
    <source>
        <dbReference type="Proteomes" id="UP000703661"/>
    </source>
</evidence>
<dbReference type="AlphaFoldDB" id="A0A9P6T1V6"/>
<comment type="caution">
    <text evidence="3">The sequence shown here is derived from an EMBL/GenBank/DDBJ whole genome shotgun (WGS) entry which is preliminary data.</text>
</comment>